<dbReference type="GO" id="GO:0000160">
    <property type="term" value="P:phosphorelay signal transduction system"/>
    <property type="evidence" value="ECO:0007669"/>
    <property type="project" value="InterPro"/>
</dbReference>
<dbReference type="Gene3D" id="3.20.20.450">
    <property type="entry name" value="EAL domain"/>
    <property type="match status" value="1"/>
</dbReference>
<dbReference type="PROSITE" id="PS50110">
    <property type="entry name" value="RESPONSE_REGULATORY"/>
    <property type="match status" value="1"/>
</dbReference>
<dbReference type="AlphaFoldDB" id="A0A1I4U2L6"/>
<dbReference type="SMART" id="SM00448">
    <property type="entry name" value="REC"/>
    <property type="match status" value="1"/>
</dbReference>
<dbReference type="GO" id="GO:0071111">
    <property type="term" value="F:cyclic-guanylate-specific phosphodiesterase activity"/>
    <property type="evidence" value="ECO:0007669"/>
    <property type="project" value="InterPro"/>
</dbReference>
<dbReference type="Gene3D" id="3.40.50.2300">
    <property type="match status" value="1"/>
</dbReference>
<dbReference type="SMART" id="SM00052">
    <property type="entry name" value="EAL"/>
    <property type="match status" value="1"/>
</dbReference>
<dbReference type="PROSITE" id="PS50883">
    <property type="entry name" value="EAL"/>
    <property type="match status" value="1"/>
</dbReference>
<organism evidence="4 5">
    <name type="scientific">Rugamonas rubra</name>
    <dbReference type="NCBI Taxonomy" id="758825"/>
    <lineage>
        <taxon>Bacteria</taxon>
        <taxon>Pseudomonadati</taxon>
        <taxon>Pseudomonadota</taxon>
        <taxon>Betaproteobacteria</taxon>
        <taxon>Burkholderiales</taxon>
        <taxon>Oxalobacteraceae</taxon>
        <taxon>Telluria group</taxon>
        <taxon>Rugamonas</taxon>
    </lineage>
</organism>
<evidence type="ECO:0000313" key="5">
    <source>
        <dbReference type="Proteomes" id="UP000199470"/>
    </source>
</evidence>
<dbReference type="SUPFAM" id="SSF141868">
    <property type="entry name" value="EAL domain-like"/>
    <property type="match status" value="1"/>
</dbReference>
<feature type="domain" description="Response regulatory" evidence="2">
    <location>
        <begin position="28"/>
        <end position="152"/>
    </location>
</feature>
<keyword evidence="1" id="KW-0597">Phosphoprotein</keyword>
<evidence type="ECO:0000256" key="1">
    <source>
        <dbReference type="PROSITE-ProRule" id="PRU00169"/>
    </source>
</evidence>
<dbReference type="Pfam" id="PF00563">
    <property type="entry name" value="EAL"/>
    <property type="match status" value="1"/>
</dbReference>
<accession>A0A1I4U2L6</accession>
<dbReference type="SUPFAM" id="SSF52172">
    <property type="entry name" value="CheY-like"/>
    <property type="match status" value="1"/>
</dbReference>
<dbReference type="PANTHER" id="PTHR33121">
    <property type="entry name" value="CYCLIC DI-GMP PHOSPHODIESTERASE PDEF"/>
    <property type="match status" value="1"/>
</dbReference>
<feature type="modified residue" description="4-aspartylphosphate" evidence="1">
    <location>
        <position position="81"/>
    </location>
</feature>
<dbReference type="EMBL" id="FOTW01000036">
    <property type="protein sequence ID" value="SFM83244.1"/>
    <property type="molecule type" value="Genomic_DNA"/>
</dbReference>
<proteinExistence type="predicted"/>
<dbReference type="Proteomes" id="UP000199470">
    <property type="component" value="Unassembled WGS sequence"/>
</dbReference>
<dbReference type="InterPro" id="IPR011006">
    <property type="entry name" value="CheY-like_superfamily"/>
</dbReference>
<protein>
    <submittedName>
        <fullName evidence="4">EAL domain, c-di-GMP-specific phosphodiesterase class I (Or its enzymatically inactive variant)</fullName>
    </submittedName>
</protein>
<dbReference type="InterPro" id="IPR001633">
    <property type="entry name" value="EAL_dom"/>
</dbReference>
<dbReference type="CDD" id="cd01948">
    <property type="entry name" value="EAL"/>
    <property type="match status" value="1"/>
</dbReference>
<name>A0A1I4U2L6_9BURK</name>
<reference evidence="4 5" key="1">
    <citation type="submission" date="2016-10" db="EMBL/GenBank/DDBJ databases">
        <authorList>
            <person name="de Groot N.N."/>
        </authorList>
    </citation>
    <scope>NUCLEOTIDE SEQUENCE [LARGE SCALE GENOMIC DNA]</scope>
    <source>
        <strain evidence="4 5">ATCC 43154</strain>
    </source>
</reference>
<gene>
    <name evidence="4" type="ORF">SAMN02982985_05465</name>
</gene>
<evidence type="ECO:0000313" key="4">
    <source>
        <dbReference type="EMBL" id="SFM83244.1"/>
    </source>
</evidence>
<dbReference type="InterPro" id="IPR050706">
    <property type="entry name" value="Cyclic-di-GMP_PDE-like"/>
</dbReference>
<dbReference type="InterPro" id="IPR001789">
    <property type="entry name" value="Sig_transdc_resp-reg_receiver"/>
</dbReference>
<dbReference type="OrthoDB" id="9813903at2"/>
<dbReference type="STRING" id="758825.SAMN02982985_05465"/>
<dbReference type="Pfam" id="PF00072">
    <property type="entry name" value="Response_reg"/>
    <property type="match status" value="1"/>
</dbReference>
<evidence type="ECO:0000259" key="3">
    <source>
        <dbReference type="PROSITE" id="PS50883"/>
    </source>
</evidence>
<dbReference type="RefSeq" id="WP_093390848.1">
    <property type="nucleotide sequence ID" value="NZ_FOTW01000036.1"/>
</dbReference>
<evidence type="ECO:0000259" key="2">
    <source>
        <dbReference type="PROSITE" id="PS50110"/>
    </source>
</evidence>
<keyword evidence="5" id="KW-1185">Reference proteome</keyword>
<feature type="domain" description="EAL" evidence="3">
    <location>
        <begin position="164"/>
        <end position="418"/>
    </location>
</feature>
<sequence length="431" mass="46541">MTIDLSAHADADADAAPTGPARVWHGQSVLVVEDSAVQRAHLVGLLRQLGFGTVLEAADGNEALRALEGAGGVPLFLVLTDLEMPGMDGIELTCQLRERRLVHHLIVISARDPRLLEIIESMGSEDASFGLLGTLLKPVQPAALEQLLELAARVPGAAALAPDFVPTLDELAAALARREFLPYFQPKVAINSGQLKGVEALARWQHPQRGLLAPLYFIGALEGSALMAEFTLAIVGQVLERMLAWREAGLPPLTVSINLAADNLAERAFVDRLTALVLASGVAPAALVWEVTETSVMRQLSQSLTNLGRLRLMGFGLAMDDFGIGYSSMQQFARCPFTELKIDRAFVHGAAQRPNRQVVLKSALELGQRLGVHTVAEGVESEADWRLLRELGCDMAQGYLVARPMPAGELIGWMRRDRRRLRALAGAGQVD</sequence>
<dbReference type="PANTHER" id="PTHR33121:SF79">
    <property type="entry name" value="CYCLIC DI-GMP PHOSPHODIESTERASE PDED-RELATED"/>
    <property type="match status" value="1"/>
</dbReference>
<dbReference type="InterPro" id="IPR035919">
    <property type="entry name" value="EAL_sf"/>
</dbReference>